<dbReference type="HOGENOM" id="CLU_053247_1_0_1"/>
<dbReference type="eggNOG" id="ENOG502S30Z">
    <property type="taxonomic scope" value="Eukaryota"/>
</dbReference>
<feature type="transmembrane region" description="Helical" evidence="1">
    <location>
        <begin position="375"/>
        <end position="394"/>
    </location>
</feature>
<dbReference type="AlphaFoldDB" id="B8C7Z9"/>
<dbReference type="GeneID" id="7449302"/>
<protein>
    <recommendedName>
        <fullName evidence="4">Nickel/cobalt efflux system</fullName>
    </recommendedName>
</protein>
<dbReference type="STRING" id="35128.B8C7Z9"/>
<feature type="transmembrane region" description="Helical" evidence="1">
    <location>
        <begin position="332"/>
        <end position="355"/>
    </location>
</feature>
<keyword evidence="3" id="KW-1185">Reference proteome</keyword>
<dbReference type="KEGG" id="tps:THAPSDRAFT_23951"/>
<keyword evidence="1" id="KW-0812">Transmembrane</keyword>
<reference evidence="2 3" key="2">
    <citation type="journal article" date="2008" name="Nature">
        <title>The Phaeodactylum genome reveals the evolutionary history of diatom genomes.</title>
        <authorList>
            <person name="Bowler C."/>
            <person name="Allen A.E."/>
            <person name="Badger J.H."/>
            <person name="Grimwood J."/>
            <person name="Jabbari K."/>
            <person name="Kuo A."/>
            <person name="Maheswari U."/>
            <person name="Martens C."/>
            <person name="Maumus F."/>
            <person name="Otillar R.P."/>
            <person name="Rayko E."/>
            <person name="Salamov A."/>
            <person name="Vandepoele K."/>
            <person name="Beszteri B."/>
            <person name="Gruber A."/>
            <person name="Heijde M."/>
            <person name="Katinka M."/>
            <person name="Mock T."/>
            <person name="Valentin K."/>
            <person name="Verret F."/>
            <person name="Berges J.A."/>
            <person name="Brownlee C."/>
            <person name="Cadoret J.P."/>
            <person name="Chiovitti A."/>
            <person name="Choi C.J."/>
            <person name="Coesel S."/>
            <person name="De Martino A."/>
            <person name="Detter J.C."/>
            <person name="Durkin C."/>
            <person name="Falciatore A."/>
            <person name="Fournet J."/>
            <person name="Haruta M."/>
            <person name="Huysman M.J."/>
            <person name="Jenkins B.D."/>
            <person name="Jiroutova K."/>
            <person name="Jorgensen R.E."/>
            <person name="Joubert Y."/>
            <person name="Kaplan A."/>
            <person name="Kroger N."/>
            <person name="Kroth P.G."/>
            <person name="La Roche J."/>
            <person name="Lindquist E."/>
            <person name="Lommer M."/>
            <person name="Martin-Jezequel V."/>
            <person name="Lopez P.J."/>
            <person name="Lucas S."/>
            <person name="Mangogna M."/>
            <person name="McGinnis K."/>
            <person name="Medlin L.K."/>
            <person name="Montsant A."/>
            <person name="Oudot-Le Secq M.P."/>
            <person name="Napoli C."/>
            <person name="Obornik M."/>
            <person name="Parker M.S."/>
            <person name="Petit J.L."/>
            <person name="Porcel B.M."/>
            <person name="Poulsen N."/>
            <person name="Robison M."/>
            <person name="Rychlewski L."/>
            <person name="Rynearson T.A."/>
            <person name="Schmutz J."/>
            <person name="Shapiro H."/>
            <person name="Siaut M."/>
            <person name="Stanley M."/>
            <person name="Sussman M.R."/>
            <person name="Taylor A.R."/>
            <person name="Vardi A."/>
            <person name="von Dassow P."/>
            <person name="Vyverman W."/>
            <person name="Willis A."/>
            <person name="Wyrwicz L.S."/>
            <person name="Rokhsar D.S."/>
            <person name="Weissenbach J."/>
            <person name="Armbrust E.V."/>
            <person name="Green B.R."/>
            <person name="Van de Peer Y."/>
            <person name="Grigoriev I.V."/>
        </authorList>
    </citation>
    <scope>NUCLEOTIDE SEQUENCE [LARGE SCALE GENOMIC DNA]</scope>
    <source>
        <strain evidence="2 3">CCMP1335</strain>
    </source>
</reference>
<dbReference type="InterPro" id="IPR052776">
    <property type="entry name" value="Chloro_ReproSupport/MetalTrans"/>
</dbReference>
<dbReference type="RefSeq" id="XP_002292220.1">
    <property type="nucleotide sequence ID" value="XM_002292184.1"/>
</dbReference>
<dbReference type="PANTHER" id="PTHR33876">
    <property type="entry name" value="UNNAMED PRODUCT"/>
    <property type="match status" value="1"/>
</dbReference>
<sequence>MSAFELINTGIIMGIVHVLTGPDHLSALATLSAADLADHSQQHVDSRWSKKGKAFLLGVRWGIGHSVGLLTVGGILIAIEEGSSNEWIGMDNTLTTVLESFVGVFMLVLGTYGLIKALRNREDAASSFSVARRGSIPRDLKLDHDDRSLVSGSSSMMLDDIDEEEQFEMHLRDSVLDQMEEALEERSSDSYDDTARKHRAVQSLTENMMLYSEDDASFSSRQLNASMVSIPMVNELFPHHEEPSTSSTRVTRASTLIAKHTHAINNENNSISSNPMQHNKNYKYITCCGLEKCCFCTPGALALATGIIHGVAGPGGVLGVIPAVQLRNPHLAFVYLSTFCITSTLVMGGFALFYGALSKWLAGGENLSRVFLVEASSACLSIVVGIVWLVLLSLGKLENVFP</sequence>
<keyword evidence="1" id="KW-0472">Membrane</keyword>
<dbReference type="EMBL" id="CM000645">
    <property type="protein sequence ID" value="EED90195.1"/>
    <property type="molecule type" value="Genomic_DNA"/>
</dbReference>
<accession>B8C7Z9</accession>
<proteinExistence type="predicted"/>
<gene>
    <name evidence="2" type="ORF">THAPSDRAFT_23951</name>
</gene>
<dbReference type="Proteomes" id="UP000001449">
    <property type="component" value="Chromosome 9"/>
</dbReference>
<evidence type="ECO:0000313" key="2">
    <source>
        <dbReference type="EMBL" id="EED90195.1"/>
    </source>
</evidence>
<dbReference type="InParanoid" id="B8C7Z9"/>
<dbReference type="PaxDb" id="35128-Thaps23951"/>
<evidence type="ECO:0008006" key="4">
    <source>
        <dbReference type="Google" id="ProtNLM"/>
    </source>
</evidence>
<name>B8C7Z9_THAPS</name>
<keyword evidence="1" id="KW-1133">Transmembrane helix</keyword>
<feature type="transmembrane region" description="Helical" evidence="1">
    <location>
        <begin position="54"/>
        <end position="77"/>
    </location>
</feature>
<dbReference type="PANTHER" id="PTHR33876:SF4">
    <property type="entry name" value="CHLOROPLAST PROTEIN FOR GROWTH AND FERTILITY 2"/>
    <property type="match status" value="1"/>
</dbReference>
<reference evidence="2 3" key="1">
    <citation type="journal article" date="2004" name="Science">
        <title>The genome of the diatom Thalassiosira pseudonana: ecology, evolution, and metabolism.</title>
        <authorList>
            <person name="Armbrust E.V."/>
            <person name="Berges J.A."/>
            <person name="Bowler C."/>
            <person name="Green B.R."/>
            <person name="Martinez D."/>
            <person name="Putnam N.H."/>
            <person name="Zhou S."/>
            <person name="Allen A.E."/>
            <person name="Apt K.E."/>
            <person name="Bechner M."/>
            <person name="Brzezinski M.A."/>
            <person name="Chaal B.K."/>
            <person name="Chiovitti A."/>
            <person name="Davis A.K."/>
            <person name="Demarest M.S."/>
            <person name="Detter J.C."/>
            <person name="Glavina T."/>
            <person name="Goodstein D."/>
            <person name="Hadi M.Z."/>
            <person name="Hellsten U."/>
            <person name="Hildebrand M."/>
            <person name="Jenkins B.D."/>
            <person name="Jurka J."/>
            <person name="Kapitonov V.V."/>
            <person name="Kroger N."/>
            <person name="Lau W.W."/>
            <person name="Lane T.W."/>
            <person name="Larimer F.W."/>
            <person name="Lippmeier J.C."/>
            <person name="Lucas S."/>
            <person name="Medina M."/>
            <person name="Montsant A."/>
            <person name="Obornik M."/>
            <person name="Parker M.S."/>
            <person name="Palenik B."/>
            <person name="Pazour G.J."/>
            <person name="Richardson P.M."/>
            <person name="Rynearson T.A."/>
            <person name="Saito M.A."/>
            <person name="Schwartz D.C."/>
            <person name="Thamatrakoln K."/>
            <person name="Valentin K."/>
            <person name="Vardi A."/>
            <person name="Wilkerson F.P."/>
            <person name="Rokhsar D.S."/>
        </authorList>
    </citation>
    <scope>NUCLEOTIDE SEQUENCE [LARGE SCALE GENOMIC DNA]</scope>
    <source>
        <strain evidence="2 3">CCMP1335</strain>
    </source>
</reference>
<organism evidence="2 3">
    <name type="scientific">Thalassiosira pseudonana</name>
    <name type="common">Marine diatom</name>
    <name type="synonym">Cyclotella nana</name>
    <dbReference type="NCBI Taxonomy" id="35128"/>
    <lineage>
        <taxon>Eukaryota</taxon>
        <taxon>Sar</taxon>
        <taxon>Stramenopiles</taxon>
        <taxon>Ochrophyta</taxon>
        <taxon>Bacillariophyta</taxon>
        <taxon>Coscinodiscophyceae</taxon>
        <taxon>Thalassiosirophycidae</taxon>
        <taxon>Thalassiosirales</taxon>
        <taxon>Thalassiosiraceae</taxon>
        <taxon>Thalassiosira</taxon>
    </lineage>
</organism>
<evidence type="ECO:0000256" key="1">
    <source>
        <dbReference type="SAM" id="Phobius"/>
    </source>
</evidence>
<feature type="transmembrane region" description="Helical" evidence="1">
    <location>
        <begin position="97"/>
        <end position="115"/>
    </location>
</feature>
<evidence type="ECO:0000313" key="3">
    <source>
        <dbReference type="Proteomes" id="UP000001449"/>
    </source>
</evidence>
<dbReference type="OMA" id="WTAVHVR"/>